<proteinExistence type="predicted"/>
<dbReference type="PANTHER" id="PTHR43833:SF7">
    <property type="entry name" value="KTR SYSTEM POTASSIUM UPTAKE PROTEIN C"/>
    <property type="match status" value="1"/>
</dbReference>
<dbReference type="GeneID" id="93923451"/>
<protein>
    <submittedName>
        <fullName evidence="2">TrkA family potassium uptake protein</fullName>
    </submittedName>
</protein>
<dbReference type="PANTHER" id="PTHR43833">
    <property type="entry name" value="POTASSIUM CHANNEL PROTEIN 2-RELATED-RELATED"/>
    <property type="match status" value="1"/>
</dbReference>
<dbReference type="InterPro" id="IPR036291">
    <property type="entry name" value="NAD(P)-bd_dom_sf"/>
</dbReference>
<dbReference type="EMBL" id="CP029490">
    <property type="protein sequence ID" value="AWN20339.1"/>
    <property type="molecule type" value="Genomic_DNA"/>
</dbReference>
<dbReference type="Gene3D" id="3.40.50.720">
    <property type="entry name" value="NAD(P)-binding Rossmann-like Domain"/>
    <property type="match status" value="1"/>
</dbReference>
<gene>
    <name evidence="2" type="ORF">DK182_02830</name>
</gene>
<dbReference type="Pfam" id="PF02254">
    <property type="entry name" value="TrkA_N"/>
    <property type="match status" value="1"/>
</dbReference>
<organism evidence="2 3">
    <name type="scientific">Streptococcus sobrinus</name>
    <dbReference type="NCBI Taxonomy" id="1310"/>
    <lineage>
        <taxon>Bacteria</taxon>
        <taxon>Bacillati</taxon>
        <taxon>Bacillota</taxon>
        <taxon>Bacilli</taxon>
        <taxon>Lactobacillales</taxon>
        <taxon>Streptococcaceae</taxon>
        <taxon>Streptococcus</taxon>
    </lineage>
</organism>
<feature type="domain" description="RCK N-terminal" evidence="1">
    <location>
        <begin position="3"/>
        <end position="120"/>
    </location>
</feature>
<name>A0ABN5LRA6_9STRE</name>
<sequence length="223" mass="24793">MSEKIIAVLGLGIFGATLAEKLAKFGEEVIAIDNKPNHVQDIADSVSKAILGDITNIETLKEAGIDQCQQVIIATGNNLESSVLAIMHCKKLGVPYIAAKAKNATFEEVLYEIGANRVISPERESGRSLASTLMRHRIHNIFYLEEGVSIIEFELPDSWQKKELNKLNLRDKYDLNVIGYRLRKNASLQTDISSSTIFPEQATIVAVASSDTFEKYDYLNYLK</sequence>
<dbReference type="InterPro" id="IPR050721">
    <property type="entry name" value="Trk_Ktr_HKT_K-transport"/>
</dbReference>
<dbReference type="PROSITE" id="PS51201">
    <property type="entry name" value="RCK_N"/>
    <property type="match status" value="1"/>
</dbReference>
<accession>A0ABN5LRA6</accession>
<dbReference type="RefSeq" id="WP_002959080.1">
    <property type="nucleotide sequence ID" value="NZ_CP029490.1"/>
</dbReference>
<dbReference type="Gene3D" id="3.30.70.1450">
    <property type="entry name" value="Regulator of K+ conductance, C-terminal domain"/>
    <property type="match status" value="1"/>
</dbReference>
<dbReference type="InterPro" id="IPR036721">
    <property type="entry name" value="RCK_C_sf"/>
</dbReference>
<evidence type="ECO:0000259" key="1">
    <source>
        <dbReference type="PROSITE" id="PS51201"/>
    </source>
</evidence>
<dbReference type="Proteomes" id="UP000245369">
    <property type="component" value="Chromosome"/>
</dbReference>
<evidence type="ECO:0000313" key="3">
    <source>
        <dbReference type="Proteomes" id="UP000245369"/>
    </source>
</evidence>
<dbReference type="InterPro" id="IPR003148">
    <property type="entry name" value="RCK_N"/>
</dbReference>
<dbReference type="SUPFAM" id="SSF116726">
    <property type="entry name" value="TrkA C-terminal domain-like"/>
    <property type="match status" value="1"/>
</dbReference>
<evidence type="ECO:0000313" key="2">
    <source>
        <dbReference type="EMBL" id="AWN20339.1"/>
    </source>
</evidence>
<reference evidence="2 3" key="1">
    <citation type="submission" date="2018-05" db="EMBL/GenBank/DDBJ databases">
        <title>Complete genome sequences of Streptococcus sobrinus.</title>
        <authorList>
            <person name="Sales M."/>
            <person name="Jensen P.A."/>
        </authorList>
    </citation>
    <scope>NUCLEOTIDE SEQUENCE [LARGE SCALE GENOMIC DNA]</scope>
    <source>
        <strain evidence="2 3">SL1</strain>
    </source>
</reference>
<keyword evidence="3" id="KW-1185">Reference proteome</keyword>
<dbReference type="SUPFAM" id="SSF51735">
    <property type="entry name" value="NAD(P)-binding Rossmann-fold domains"/>
    <property type="match status" value="1"/>
</dbReference>